<reference evidence="6 7" key="2">
    <citation type="submission" date="2011-10" db="EMBL/GenBank/DDBJ databases">
        <title>The Genome Sequence of Simonsiella muelleri ATCC 29453.</title>
        <authorList>
            <consortium name="The Broad Institute Genome Sequencing Platform"/>
            <consortium name="The Broad Institute Genome Sequencing Center for Infectious Disease"/>
            <person name="Earl A."/>
            <person name="Ward D."/>
            <person name="Feldgarden M."/>
            <person name="Gevers D."/>
            <person name="Izard J."/>
            <person name="Baranova O.V."/>
            <person name="Blanton J.M."/>
            <person name="Tanner A.C."/>
            <person name="Dewhirst F."/>
            <person name="Young S.K."/>
            <person name="Zeng Q."/>
            <person name="Gargeya S."/>
            <person name="Fitzgerald M."/>
            <person name="Haas B."/>
            <person name="Abouelleil A."/>
            <person name="Alvarado L."/>
            <person name="Arachchi H.M."/>
            <person name="Berlin A."/>
            <person name="Brown A."/>
            <person name="Chapman S.B."/>
            <person name="Chen Z."/>
            <person name="Dunbar C."/>
            <person name="Freedman E."/>
            <person name="Gearin G."/>
            <person name="Goldberg J."/>
            <person name="Griggs A."/>
            <person name="Gujja S."/>
            <person name="Heiman D."/>
            <person name="Howarth C."/>
            <person name="Larson L."/>
            <person name="Lui A."/>
            <person name="MacDonald P.J.P."/>
            <person name="Montmayeur A."/>
            <person name="Murphy C."/>
            <person name="Neiman D."/>
            <person name="Pearson M."/>
            <person name="Priest M."/>
            <person name="Roberts A."/>
            <person name="Saif S."/>
            <person name="Shea T."/>
            <person name="Shenoy N."/>
            <person name="Sisk P."/>
            <person name="Stolte C."/>
            <person name="Sykes S."/>
            <person name="Wortman J."/>
            <person name="Nusbaum C."/>
            <person name="Birren B."/>
        </authorList>
    </citation>
    <scope>NUCLEOTIDE SEQUENCE [LARGE SCALE GENOMIC DNA]</scope>
    <source>
        <strain evidence="6 7">ATCC 29453</strain>
    </source>
</reference>
<dbReference type="InterPro" id="IPR006664">
    <property type="entry name" value="OMP_bac"/>
</dbReference>
<comment type="caution">
    <text evidence="6">The sequence shown here is derived from an EMBL/GenBank/DDBJ whole genome shotgun (WGS) entry which is preliminary data.</text>
</comment>
<dbReference type="InterPro" id="IPR006665">
    <property type="entry name" value="OmpA-like"/>
</dbReference>
<evidence type="ECO:0000313" key="6">
    <source>
        <dbReference type="EMBL" id="EFG31962.2"/>
    </source>
</evidence>
<name>V9H9Q5_9NEIS</name>
<dbReference type="RefSeq" id="WP_002641276.1">
    <property type="nucleotide sequence ID" value="NZ_CP019448.1"/>
</dbReference>
<gene>
    <name evidence="6" type="ORF">HMPREF9021_00366</name>
</gene>
<dbReference type="OrthoDB" id="8526920at2"/>
<accession>V9H9Q5</accession>
<dbReference type="CDD" id="cd07185">
    <property type="entry name" value="OmpA_C-like"/>
    <property type="match status" value="1"/>
</dbReference>
<dbReference type="STRING" id="641147.HMPREF9021_00366"/>
<dbReference type="HOGENOM" id="CLU_688667_0_0_4"/>
<dbReference type="InterPro" id="IPR036737">
    <property type="entry name" value="OmpA-like_sf"/>
</dbReference>
<evidence type="ECO:0000259" key="5">
    <source>
        <dbReference type="PROSITE" id="PS51123"/>
    </source>
</evidence>
<protein>
    <recommendedName>
        <fullName evidence="5">OmpA-like domain-containing protein</fullName>
    </recommendedName>
</protein>
<evidence type="ECO:0000256" key="3">
    <source>
        <dbReference type="ARBA" id="ARBA00023237"/>
    </source>
</evidence>
<keyword evidence="7" id="KW-1185">Reference proteome</keyword>
<dbReference type="PRINTS" id="PR01021">
    <property type="entry name" value="OMPADOMAIN"/>
</dbReference>
<dbReference type="eggNOG" id="COG2885">
    <property type="taxonomic scope" value="Bacteria"/>
</dbReference>
<evidence type="ECO:0000256" key="1">
    <source>
        <dbReference type="ARBA" id="ARBA00004442"/>
    </source>
</evidence>
<dbReference type="PANTHER" id="PTHR30329">
    <property type="entry name" value="STATOR ELEMENT OF FLAGELLAR MOTOR COMPLEX"/>
    <property type="match status" value="1"/>
</dbReference>
<dbReference type="Pfam" id="PF00691">
    <property type="entry name" value="OmpA"/>
    <property type="match status" value="1"/>
</dbReference>
<dbReference type="Pfam" id="PF06078">
    <property type="entry name" value="DUF937"/>
    <property type="match status" value="1"/>
</dbReference>
<reference evidence="6 7" key="1">
    <citation type="submission" date="2010-03" db="EMBL/GenBank/DDBJ databases">
        <authorList>
            <consortium name="The Broad Institute Genome Sequencing Platform"/>
            <person name="Ward D."/>
            <person name="Earl A."/>
            <person name="Feldgarden M."/>
            <person name="Gevers D."/>
            <person name="Young S."/>
            <person name="Zeng Q."/>
            <person name="Koehrsen M."/>
            <person name="Alvarado L."/>
            <person name="Berlin A.M."/>
            <person name="Borenstein D."/>
            <person name="Chapman S.B."/>
            <person name="Chen Z."/>
            <person name="Engels R."/>
            <person name="Freedman E."/>
            <person name="Gellesch M."/>
            <person name="Goldberg J."/>
            <person name="Griggs A."/>
            <person name="Gujja S."/>
            <person name="Heilman E.R."/>
            <person name="Heiman D.I."/>
            <person name="Hepburn T.A."/>
            <person name="Howarth C."/>
            <person name="Jen D."/>
            <person name="Larson L."/>
            <person name="Mehta T."/>
            <person name="Park D."/>
            <person name="Pearson M."/>
            <person name="Richards J."/>
            <person name="Roberts A."/>
            <person name="Saif S."/>
            <person name="Shea T.D."/>
            <person name="Shenoy N."/>
            <person name="Sisk P."/>
            <person name="Stolte C."/>
            <person name="Sykes S.N."/>
            <person name="Walk T."/>
            <person name="White J."/>
            <person name="Yandava C."/>
            <person name="Izard J."/>
            <person name="Baranova O.V."/>
            <person name="Blanton J.M."/>
            <person name="Tanner A.C."/>
            <person name="Dewhirst F."/>
            <person name="Haas B."/>
            <person name="Nusbaum C."/>
            <person name="Birren B."/>
        </authorList>
    </citation>
    <scope>NUCLEOTIDE SEQUENCE [LARGE SCALE GENOMIC DNA]</scope>
    <source>
        <strain evidence="6 7">ATCC 29453</strain>
    </source>
</reference>
<evidence type="ECO:0000256" key="2">
    <source>
        <dbReference type="ARBA" id="ARBA00023136"/>
    </source>
</evidence>
<dbReference type="Gene3D" id="3.30.1330.60">
    <property type="entry name" value="OmpA-like domain"/>
    <property type="match status" value="1"/>
</dbReference>
<dbReference type="Proteomes" id="UP000017813">
    <property type="component" value="Unassembled WGS sequence"/>
</dbReference>
<dbReference type="KEGG" id="smur:BWP33_00755"/>
<keyword evidence="2 4" id="KW-0472">Membrane</keyword>
<dbReference type="EMBL" id="ADCY02000006">
    <property type="protein sequence ID" value="EFG31962.2"/>
    <property type="molecule type" value="Genomic_DNA"/>
</dbReference>
<keyword evidence="3" id="KW-0998">Cell outer membrane</keyword>
<dbReference type="InterPro" id="IPR009282">
    <property type="entry name" value="DUF937"/>
</dbReference>
<dbReference type="PANTHER" id="PTHR30329:SF21">
    <property type="entry name" value="LIPOPROTEIN YIAD-RELATED"/>
    <property type="match status" value="1"/>
</dbReference>
<dbReference type="GO" id="GO:0009279">
    <property type="term" value="C:cell outer membrane"/>
    <property type="evidence" value="ECO:0007669"/>
    <property type="project" value="UniProtKB-SubCell"/>
</dbReference>
<sequence>MATELSTLMHNQLGEPLAHFLSTQGENLAASERAVTVALPTIVLTILKYVNGNRDQAIALYNQVMGSNPQPYHDLITQLNKIPFNKITEIGKPLVTQLLGSNAQPTAAQIAHSSGVSNSGAYQLLNVALPLVLSLLRSRGWTAQEFYTILGSQSCWLNKTLSANLLSLLDIGSSGSLCASVLGLASGLTGITGAPVSVAAESSGWTKLLAFLLLGGVSVFGLRTCMNQETSPIAPQPIVQNHLVEQQASIESNDVSAAASTAIGLHNALAASEPVAASEPEIISEPVATSEPGIISEPIATSEPMVVSDSTDTSAPPANESRVIAENSMIKFYFAVGMSRIAKNANAIAKETIVAGKSGKKLIISGYTDSTGNAKNNELLSKKRAEAVKAFFIKHGVSAKNIELRRPESTIGAQGKNQEGRRVEVQITD</sequence>
<evidence type="ECO:0000313" key="7">
    <source>
        <dbReference type="Proteomes" id="UP000017813"/>
    </source>
</evidence>
<dbReference type="AlphaFoldDB" id="V9H9Q5"/>
<dbReference type="PROSITE" id="PS51123">
    <property type="entry name" value="OMPA_2"/>
    <property type="match status" value="1"/>
</dbReference>
<proteinExistence type="predicted"/>
<evidence type="ECO:0000256" key="4">
    <source>
        <dbReference type="PROSITE-ProRule" id="PRU00473"/>
    </source>
</evidence>
<organism evidence="6 7">
    <name type="scientific">Simonsiella muelleri ATCC 29453</name>
    <dbReference type="NCBI Taxonomy" id="641147"/>
    <lineage>
        <taxon>Bacteria</taxon>
        <taxon>Pseudomonadati</taxon>
        <taxon>Pseudomonadota</taxon>
        <taxon>Betaproteobacteria</taxon>
        <taxon>Neisseriales</taxon>
        <taxon>Neisseriaceae</taxon>
        <taxon>Simonsiella</taxon>
    </lineage>
</organism>
<dbReference type="SUPFAM" id="SSF103088">
    <property type="entry name" value="OmpA-like"/>
    <property type="match status" value="1"/>
</dbReference>
<comment type="subcellular location">
    <subcellularLocation>
        <location evidence="1">Cell outer membrane</location>
    </subcellularLocation>
</comment>
<feature type="domain" description="OmpA-like" evidence="5">
    <location>
        <begin position="320"/>
        <end position="429"/>
    </location>
</feature>
<dbReference type="InterPro" id="IPR050330">
    <property type="entry name" value="Bact_OuterMem_StrucFunc"/>
</dbReference>